<proteinExistence type="predicted"/>
<gene>
    <name evidence="1" type="ORF">Q766_15250</name>
</gene>
<sequence length="162" mass="18765">MNFKILIFFIVLFPFQCGKTPEIKTGEIYQCVIFQWSKNFEGNDTRKVIAIDKEGRVICENKVVAKLNKYSLAKSFSNLIEREKLVKIEADNNPPPMSTIPENGKKVVSVNLTNVNDIANEEKFANKSHYLWKKVYDVSFRDIDLYKYLSDEDSKIISDILE</sequence>
<dbReference type="AlphaFoldDB" id="A0A0A2MK68"/>
<dbReference type="STRING" id="1121898.GCA_000422725_03565"/>
<dbReference type="eggNOG" id="ENOG5030Z8B">
    <property type="taxonomic scope" value="Bacteria"/>
</dbReference>
<reference evidence="1 2" key="1">
    <citation type="submission" date="2013-09" db="EMBL/GenBank/DDBJ databases">
        <authorList>
            <person name="Zeng Z."/>
            <person name="Chen C."/>
        </authorList>
    </citation>
    <scope>NUCLEOTIDE SEQUENCE [LARGE SCALE GENOMIC DNA]</scope>
    <source>
        <strain evidence="1 2">WB 4.1-42</strain>
    </source>
</reference>
<protein>
    <submittedName>
        <fullName evidence="1">Uncharacterized protein</fullName>
    </submittedName>
</protein>
<name>A0A0A2MK68_9FLAO</name>
<dbReference type="EMBL" id="JRLY01000013">
    <property type="protein sequence ID" value="KGO91996.1"/>
    <property type="molecule type" value="Genomic_DNA"/>
</dbReference>
<comment type="caution">
    <text evidence="1">The sequence shown here is derived from an EMBL/GenBank/DDBJ whole genome shotgun (WGS) entry which is preliminary data.</text>
</comment>
<keyword evidence="2" id="KW-1185">Reference proteome</keyword>
<evidence type="ECO:0000313" key="2">
    <source>
        <dbReference type="Proteomes" id="UP000030111"/>
    </source>
</evidence>
<dbReference type="RefSeq" id="WP_026989668.1">
    <property type="nucleotide sequence ID" value="NZ_AUGP01000001.1"/>
</dbReference>
<organism evidence="1 2">
    <name type="scientific">Flavobacterium subsaxonicum WB 4.1-42 = DSM 21790</name>
    <dbReference type="NCBI Taxonomy" id="1121898"/>
    <lineage>
        <taxon>Bacteria</taxon>
        <taxon>Pseudomonadati</taxon>
        <taxon>Bacteroidota</taxon>
        <taxon>Flavobacteriia</taxon>
        <taxon>Flavobacteriales</taxon>
        <taxon>Flavobacteriaceae</taxon>
        <taxon>Flavobacterium</taxon>
    </lineage>
</organism>
<accession>A0A0A2MK68</accession>
<dbReference type="Proteomes" id="UP000030111">
    <property type="component" value="Unassembled WGS sequence"/>
</dbReference>
<evidence type="ECO:0000313" key="1">
    <source>
        <dbReference type="EMBL" id="KGO91996.1"/>
    </source>
</evidence>